<dbReference type="OrthoDB" id="9767552at2"/>
<dbReference type="InterPro" id="IPR002201">
    <property type="entry name" value="Glyco_trans_9"/>
</dbReference>
<dbReference type="Gene3D" id="3.40.50.2000">
    <property type="entry name" value="Glycogen Phosphorylase B"/>
    <property type="match status" value="2"/>
</dbReference>
<proteinExistence type="inferred from homology"/>
<evidence type="ECO:0000256" key="8">
    <source>
        <dbReference type="ARBA" id="ARBA00023136"/>
    </source>
</evidence>
<comment type="pathway">
    <text evidence="2">Bacterial outer membrane biogenesis; LPS core biosynthesis.</text>
</comment>
<evidence type="ECO:0000256" key="7">
    <source>
        <dbReference type="ARBA" id="ARBA00022985"/>
    </source>
</evidence>
<keyword evidence="3" id="KW-1003">Cell membrane</keyword>
<dbReference type="GO" id="GO:0008713">
    <property type="term" value="F:ADP-heptose-lipopolysaccharide heptosyltransferase activity"/>
    <property type="evidence" value="ECO:0007669"/>
    <property type="project" value="TreeGrafter"/>
</dbReference>
<keyword evidence="15" id="KW-1185">Reference proteome</keyword>
<evidence type="ECO:0000256" key="13">
    <source>
        <dbReference type="ARBA" id="ARBA00049201"/>
    </source>
</evidence>
<evidence type="ECO:0000256" key="6">
    <source>
        <dbReference type="ARBA" id="ARBA00022679"/>
    </source>
</evidence>
<dbReference type="EC" id="2.4.99.23" evidence="10"/>
<evidence type="ECO:0000256" key="3">
    <source>
        <dbReference type="ARBA" id="ARBA00022475"/>
    </source>
</evidence>
<evidence type="ECO:0000256" key="2">
    <source>
        <dbReference type="ARBA" id="ARBA00004713"/>
    </source>
</evidence>
<keyword evidence="4" id="KW-0997">Cell inner membrane</keyword>
<sequence length="330" mass="36326">MTTLDRPLRLLIVKTSSLGDVVHMLPALTDAARRYPGLQADWVVEESFAAVPAWHPKVARVHRVAIRRWRRAWSSAETRQEWRVFRSGLRATAYDAVVDAQGLLKSALITRQARGPRWGYDWASAREPLAAFAWSHRVQVAKDLHAIERNRLLLAAALGYTLDGLGLEYGLQATRFEPPPELELSAGYVLGLHGTSRPEKEWPVDAWIEIARRLAQTGRSLLLPWGNEREHQRAQRVAQEASGVRVLPRLGLDPLAAIIARADAVIGMDTGLMHIAAALGRGGVALFPVTVPALTGLRPPEGAPPIVHLSGTQALDVDLAWSALEQSLDR</sequence>
<comment type="similarity">
    <text evidence="9">Belongs to the glycosyltransferase 9 family.</text>
</comment>
<dbReference type="GO" id="GO:0009244">
    <property type="term" value="P:lipopolysaccharide core region biosynthetic process"/>
    <property type="evidence" value="ECO:0007669"/>
    <property type="project" value="InterPro"/>
</dbReference>
<gene>
    <name evidence="14" type="ORF">EDC62_0257</name>
</gene>
<evidence type="ECO:0000256" key="5">
    <source>
        <dbReference type="ARBA" id="ARBA00022676"/>
    </source>
</evidence>
<dbReference type="RefSeq" id="WP_124219579.1">
    <property type="nucleotide sequence ID" value="NZ_RKQL01000001.1"/>
</dbReference>
<accession>A0A3N4UPJ1</accession>
<dbReference type="InterPro" id="IPR051199">
    <property type="entry name" value="LPS_LOS_Heptosyltrfase"/>
</dbReference>
<evidence type="ECO:0000313" key="15">
    <source>
        <dbReference type="Proteomes" id="UP000272193"/>
    </source>
</evidence>
<comment type="subcellular location">
    <subcellularLocation>
        <location evidence="1">Cell inner membrane</location>
        <topology evidence="1">Peripheral membrane protein</topology>
        <orientation evidence="1">Cytoplasmic side</orientation>
    </subcellularLocation>
</comment>
<organism evidence="14 15">
    <name type="scientific">Tibeticola sediminis</name>
    <dbReference type="NCBI Taxonomy" id="1917811"/>
    <lineage>
        <taxon>Bacteria</taxon>
        <taxon>Pseudomonadati</taxon>
        <taxon>Pseudomonadota</taxon>
        <taxon>Betaproteobacteria</taxon>
        <taxon>Burkholderiales</taxon>
        <taxon>Comamonadaceae</taxon>
        <taxon>Tibeticola</taxon>
    </lineage>
</organism>
<dbReference type="Proteomes" id="UP000272193">
    <property type="component" value="Unassembled WGS sequence"/>
</dbReference>
<dbReference type="CDD" id="cd03789">
    <property type="entry name" value="GT9_LPS_heptosyltransferase"/>
    <property type="match status" value="1"/>
</dbReference>
<dbReference type="EMBL" id="RKQL01000001">
    <property type="protein sequence ID" value="RPE72566.1"/>
    <property type="molecule type" value="Genomic_DNA"/>
</dbReference>
<keyword evidence="6 14" id="KW-0808">Transferase</keyword>
<dbReference type="Pfam" id="PF01075">
    <property type="entry name" value="Glyco_transf_9"/>
    <property type="match status" value="1"/>
</dbReference>
<evidence type="ECO:0000256" key="10">
    <source>
        <dbReference type="ARBA" id="ARBA00044041"/>
    </source>
</evidence>
<reference evidence="14 15" key="1">
    <citation type="submission" date="2018-11" db="EMBL/GenBank/DDBJ databases">
        <title>Genomic Encyclopedia of Type Strains, Phase IV (KMG-IV): sequencing the most valuable type-strain genomes for metagenomic binning, comparative biology and taxonomic classification.</title>
        <authorList>
            <person name="Goeker M."/>
        </authorList>
    </citation>
    <scope>NUCLEOTIDE SEQUENCE [LARGE SCALE GENOMIC DNA]</scope>
    <source>
        <strain evidence="14 15">DSM 101684</strain>
    </source>
</reference>
<evidence type="ECO:0000256" key="1">
    <source>
        <dbReference type="ARBA" id="ARBA00004515"/>
    </source>
</evidence>
<dbReference type="GO" id="GO:0005829">
    <property type="term" value="C:cytosol"/>
    <property type="evidence" value="ECO:0007669"/>
    <property type="project" value="TreeGrafter"/>
</dbReference>
<dbReference type="PANTHER" id="PTHR30160:SF19">
    <property type="entry name" value="LIPOPOLYSACCHARIDE HEPTOSYLTRANSFERASE 1"/>
    <property type="match status" value="1"/>
</dbReference>
<name>A0A3N4UPJ1_9BURK</name>
<dbReference type="NCBIfam" id="TIGR02193">
    <property type="entry name" value="heptsyl_trn_I"/>
    <property type="match status" value="1"/>
</dbReference>
<comment type="catalytic activity">
    <reaction evidence="13">
        <text>an alpha-Kdo-(2-&gt;4)-alpha-Kdo-(2-&gt;6)-lipid A + ADP-L-glycero-beta-D-manno-heptose = an L-alpha-D-Hep-(1-&gt;5)-[alpha-Kdo-(2-&gt;4)]-alpha-Kdo-(2-&gt;6)-lipid A + ADP + H(+)</text>
        <dbReference type="Rhea" id="RHEA:74067"/>
        <dbReference type="ChEBI" id="CHEBI:15378"/>
        <dbReference type="ChEBI" id="CHEBI:61506"/>
        <dbReference type="ChEBI" id="CHEBI:176431"/>
        <dbReference type="ChEBI" id="CHEBI:193068"/>
        <dbReference type="ChEBI" id="CHEBI:456216"/>
        <dbReference type="EC" id="2.4.99.23"/>
    </reaction>
</comment>
<protein>
    <recommendedName>
        <fullName evidence="11">Lipopolysaccharide heptosyltransferase 1</fullName>
        <ecNumber evidence="10">2.4.99.23</ecNumber>
    </recommendedName>
    <alternativeName>
        <fullName evidence="12">ADP-heptose:lipopolysaccharide heptosyltransferase I</fullName>
    </alternativeName>
</protein>
<evidence type="ECO:0000256" key="4">
    <source>
        <dbReference type="ARBA" id="ARBA00022519"/>
    </source>
</evidence>
<evidence type="ECO:0000313" key="14">
    <source>
        <dbReference type="EMBL" id="RPE72566.1"/>
    </source>
</evidence>
<evidence type="ECO:0000256" key="9">
    <source>
        <dbReference type="ARBA" id="ARBA00043995"/>
    </source>
</evidence>
<dbReference type="PANTHER" id="PTHR30160">
    <property type="entry name" value="TETRAACYLDISACCHARIDE 4'-KINASE-RELATED"/>
    <property type="match status" value="1"/>
</dbReference>
<comment type="caution">
    <text evidence="14">The sequence shown here is derived from an EMBL/GenBank/DDBJ whole genome shotgun (WGS) entry which is preliminary data.</text>
</comment>
<dbReference type="AlphaFoldDB" id="A0A3N4UPJ1"/>
<keyword evidence="5" id="KW-0328">Glycosyltransferase</keyword>
<keyword evidence="8" id="KW-0472">Membrane</keyword>
<evidence type="ECO:0000256" key="12">
    <source>
        <dbReference type="ARBA" id="ARBA00044330"/>
    </source>
</evidence>
<dbReference type="SUPFAM" id="SSF53756">
    <property type="entry name" value="UDP-Glycosyltransferase/glycogen phosphorylase"/>
    <property type="match status" value="1"/>
</dbReference>
<evidence type="ECO:0000256" key="11">
    <source>
        <dbReference type="ARBA" id="ARBA00044190"/>
    </source>
</evidence>
<dbReference type="GO" id="GO:0005886">
    <property type="term" value="C:plasma membrane"/>
    <property type="evidence" value="ECO:0007669"/>
    <property type="project" value="UniProtKB-SubCell"/>
</dbReference>
<dbReference type="InterPro" id="IPR011908">
    <property type="entry name" value="LipoPS_heptosylTferase-I"/>
</dbReference>
<keyword evidence="7" id="KW-0448">Lipopolysaccharide biosynthesis</keyword>